<organism evidence="3 4">
    <name type="scientific">Verticiella sediminum</name>
    <dbReference type="NCBI Taxonomy" id="1247510"/>
    <lineage>
        <taxon>Bacteria</taxon>
        <taxon>Pseudomonadati</taxon>
        <taxon>Pseudomonadota</taxon>
        <taxon>Betaproteobacteria</taxon>
        <taxon>Burkholderiales</taxon>
        <taxon>Alcaligenaceae</taxon>
        <taxon>Verticiella</taxon>
    </lineage>
</organism>
<name>A0A556B0E4_9BURK</name>
<dbReference type="Proteomes" id="UP000318405">
    <property type="component" value="Unassembled WGS sequence"/>
</dbReference>
<dbReference type="CDD" id="cd06558">
    <property type="entry name" value="crotonase-like"/>
    <property type="match status" value="1"/>
</dbReference>
<dbReference type="InterPro" id="IPR001753">
    <property type="entry name" value="Enoyl-CoA_hydra/iso"/>
</dbReference>
<evidence type="ECO:0000256" key="2">
    <source>
        <dbReference type="SAM" id="MobiDB-lite"/>
    </source>
</evidence>
<dbReference type="OrthoDB" id="9807606at2"/>
<dbReference type="EMBL" id="VLTJ01000004">
    <property type="protein sequence ID" value="TSH98633.1"/>
    <property type="molecule type" value="Genomic_DNA"/>
</dbReference>
<dbReference type="InterPro" id="IPR029045">
    <property type="entry name" value="ClpP/crotonase-like_dom_sf"/>
</dbReference>
<gene>
    <name evidence="3" type="ORF">FOZ76_02470</name>
</gene>
<protein>
    <submittedName>
        <fullName evidence="3">Enoyl-CoA hydratase/isomerase family protein</fullName>
    </submittedName>
</protein>
<comment type="caution">
    <text evidence="3">The sequence shown here is derived from an EMBL/GenBank/DDBJ whole genome shotgun (WGS) entry which is preliminary data.</text>
</comment>
<dbReference type="InterPro" id="IPR051683">
    <property type="entry name" value="Enoyl-CoA_Hydratase/Isomerase"/>
</dbReference>
<keyword evidence="3" id="KW-0413">Isomerase</keyword>
<dbReference type="Pfam" id="PF00378">
    <property type="entry name" value="ECH_1"/>
    <property type="match status" value="1"/>
</dbReference>
<accession>A0A556B0E4</accession>
<reference evidence="3 4" key="1">
    <citation type="submission" date="2019-07" db="EMBL/GenBank/DDBJ databases">
        <title>Qingshengfaniella alkalisoli gen. nov., sp. nov., isolated from saline soil.</title>
        <authorList>
            <person name="Xu L."/>
            <person name="Huang X.-X."/>
            <person name="Sun J.-Q."/>
        </authorList>
    </citation>
    <scope>NUCLEOTIDE SEQUENCE [LARGE SCALE GENOMIC DNA]</scope>
    <source>
        <strain evidence="3 4">DSM 27279</strain>
    </source>
</reference>
<sequence length="330" mass="37024">MGRRGDRREGVERMWSSWQHATLNGCTDQIMYHFELGGIPMDDAVIVENEGPVARLVMNRPDKHNALRFDDLDRMVQALHAAEEDDRVRVIVLKGNGPSFCAGHDYNDALRSYGLEPEAGCQRPRRPSQRSRLLRDRKLGMNYMAFQNSLKPVIAQVHGHCTGVGMYLVELVDLAVCAHDAQFSHAEQRLGLAGNTWHMNSQILMYGAKKARELMLLGNSFDGPTAERLGLVNLSVPGEELESTVHDWAQRIAKHPRDALVTGKAMHQMALESLGGAAQFSRGYVGHTLGTNLRFESDEFNILRARSQEGTTATFKQRDQRFEAPDDQDE</sequence>
<feature type="region of interest" description="Disordered" evidence="2">
    <location>
        <begin position="310"/>
        <end position="330"/>
    </location>
</feature>
<dbReference type="GO" id="GO:0016853">
    <property type="term" value="F:isomerase activity"/>
    <property type="evidence" value="ECO:0007669"/>
    <property type="project" value="UniProtKB-KW"/>
</dbReference>
<dbReference type="SUPFAM" id="SSF52096">
    <property type="entry name" value="ClpP/crotonase"/>
    <property type="match status" value="1"/>
</dbReference>
<dbReference type="PANTHER" id="PTHR42964:SF1">
    <property type="entry name" value="POLYKETIDE BIOSYNTHESIS ENOYL-COA HYDRATASE PKSH-RELATED"/>
    <property type="match status" value="1"/>
</dbReference>
<evidence type="ECO:0000313" key="4">
    <source>
        <dbReference type="Proteomes" id="UP000318405"/>
    </source>
</evidence>
<evidence type="ECO:0000256" key="1">
    <source>
        <dbReference type="ARBA" id="ARBA00005254"/>
    </source>
</evidence>
<evidence type="ECO:0000313" key="3">
    <source>
        <dbReference type="EMBL" id="TSH98633.1"/>
    </source>
</evidence>
<keyword evidence="4" id="KW-1185">Reference proteome</keyword>
<proteinExistence type="inferred from homology"/>
<dbReference type="Gene3D" id="3.90.226.10">
    <property type="entry name" value="2-enoyl-CoA Hydratase, Chain A, domain 1"/>
    <property type="match status" value="1"/>
</dbReference>
<dbReference type="PANTHER" id="PTHR42964">
    <property type="entry name" value="ENOYL-COA HYDRATASE"/>
    <property type="match status" value="1"/>
</dbReference>
<comment type="similarity">
    <text evidence="1">Belongs to the enoyl-CoA hydratase/isomerase family.</text>
</comment>
<dbReference type="AlphaFoldDB" id="A0A556B0E4"/>